<dbReference type="AlphaFoldDB" id="A0A1G7T559"/>
<dbReference type="RefSeq" id="WP_090498671.1">
    <property type="nucleotide sequence ID" value="NZ_FNCH01000005.1"/>
</dbReference>
<dbReference type="EMBL" id="FNCH01000005">
    <property type="protein sequence ID" value="SDG30222.1"/>
    <property type="molecule type" value="Genomic_DNA"/>
</dbReference>
<name>A0A1G7T559_9SPHI</name>
<protein>
    <submittedName>
        <fullName evidence="1">Uncharacterized protein</fullName>
    </submittedName>
</protein>
<keyword evidence="2" id="KW-1185">Reference proteome</keyword>
<proteinExistence type="predicted"/>
<dbReference type="OrthoDB" id="767980at2"/>
<organism evidence="1 2">
    <name type="scientific">Pedobacter terrae</name>
    <dbReference type="NCBI Taxonomy" id="405671"/>
    <lineage>
        <taxon>Bacteria</taxon>
        <taxon>Pseudomonadati</taxon>
        <taxon>Bacteroidota</taxon>
        <taxon>Sphingobacteriia</taxon>
        <taxon>Sphingobacteriales</taxon>
        <taxon>Sphingobacteriaceae</taxon>
        <taxon>Pedobacter</taxon>
    </lineage>
</organism>
<reference evidence="2" key="1">
    <citation type="submission" date="2016-10" db="EMBL/GenBank/DDBJ databases">
        <authorList>
            <person name="Varghese N."/>
            <person name="Submissions S."/>
        </authorList>
    </citation>
    <scope>NUCLEOTIDE SEQUENCE [LARGE SCALE GENOMIC DNA]</scope>
    <source>
        <strain evidence="2">DSM 17933</strain>
    </source>
</reference>
<dbReference type="Proteomes" id="UP000199643">
    <property type="component" value="Unassembled WGS sequence"/>
</dbReference>
<evidence type="ECO:0000313" key="1">
    <source>
        <dbReference type="EMBL" id="SDG30222.1"/>
    </source>
</evidence>
<evidence type="ECO:0000313" key="2">
    <source>
        <dbReference type="Proteomes" id="UP000199643"/>
    </source>
</evidence>
<gene>
    <name evidence="1" type="ORF">SAMN05421827_10557</name>
</gene>
<accession>A0A1G7T559</accession>
<dbReference type="STRING" id="405671.SAMN05421827_10557"/>
<sequence length="98" mass="11263">MNDIPMNTPKEDLNKLKERFDDGLIESLWSENGELMYIIKDGLDLNEYALLAKKILESEGDIAHDFTGKVTNKSKTEFARFEYRSGWFLDGLAEGEIE</sequence>